<dbReference type="SMART" id="SM00220">
    <property type="entry name" value="S_TKc"/>
    <property type="match status" value="1"/>
</dbReference>
<evidence type="ECO:0000256" key="6">
    <source>
        <dbReference type="ARBA" id="ARBA00038999"/>
    </source>
</evidence>
<sequence length="229" mass="26257">MDLHVIRQSNASPHIVRSLGYILTSQDLYICMELMTSCLERILKLVGQGLPEAIIGKITVSVLNGLNYLIESIMHRDVKPSNMLMDLQGNIKLCDFGIAGQLLEHLPPSVTLGCISYLAPERIERKPYDIRADVWSLGISLIYLAKFQFPYEQDTQFGMMLRILNNPAPTINPQDSKFSLEFCKFVERCLQKDMEKRATYSVLFTLPFYVKSDEEKVDVAEWCHKYINK</sequence>
<evidence type="ECO:0000259" key="7">
    <source>
        <dbReference type="PROSITE" id="PS50011"/>
    </source>
</evidence>
<dbReference type="EC" id="2.7.12.2" evidence="6"/>
<dbReference type="GO" id="GO:0005524">
    <property type="term" value="F:ATP binding"/>
    <property type="evidence" value="ECO:0007669"/>
    <property type="project" value="UniProtKB-KW"/>
</dbReference>
<keyword evidence="1" id="KW-0808">Transferase</keyword>
<dbReference type="PANTHER" id="PTHR48013:SF15">
    <property type="entry name" value="DUAL SPECIFICITY MITOGEN-ACTIVATED PROTEIN KINASE KINASE 4"/>
    <property type="match status" value="1"/>
</dbReference>
<dbReference type="Pfam" id="PF00069">
    <property type="entry name" value="Pkinase"/>
    <property type="match status" value="1"/>
</dbReference>
<keyword evidence="4" id="KW-0067">ATP-binding</keyword>
<evidence type="ECO:0000313" key="8">
    <source>
        <dbReference type="Proteomes" id="UP000887540"/>
    </source>
</evidence>
<keyword evidence="3" id="KW-0418">Kinase</keyword>
<keyword evidence="2" id="KW-0547">Nucleotide-binding</keyword>
<evidence type="ECO:0000256" key="2">
    <source>
        <dbReference type="ARBA" id="ARBA00022741"/>
    </source>
</evidence>
<dbReference type="InterPro" id="IPR000719">
    <property type="entry name" value="Prot_kinase_dom"/>
</dbReference>
<proteinExistence type="inferred from homology"/>
<dbReference type="PROSITE" id="PS50011">
    <property type="entry name" value="PROTEIN_KINASE_DOM"/>
    <property type="match status" value="1"/>
</dbReference>
<dbReference type="PANTHER" id="PTHR48013">
    <property type="entry name" value="DUAL SPECIFICITY MITOGEN-ACTIVATED PROTEIN KINASE KINASE 5-RELATED"/>
    <property type="match status" value="1"/>
</dbReference>
<dbReference type="Gene3D" id="6.10.140.2120">
    <property type="match status" value="1"/>
</dbReference>
<accession>A0A914CLH0</accession>
<evidence type="ECO:0000313" key="9">
    <source>
        <dbReference type="WBParaSite" id="ACRNAN_scaffold1161.g16384.t1"/>
    </source>
</evidence>
<feature type="domain" description="Protein kinase" evidence="7">
    <location>
        <begin position="1"/>
        <end position="209"/>
    </location>
</feature>
<dbReference type="Gene3D" id="1.10.510.10">
    <property type="entry name" value="Transferase(Phosphotransferase) domain 1"/>
    <property type="match status" value="1"/>
</dbReference>
<evidence type="ECO:0000256" key="3">
    <source>
        <dbReference type="ARBA" id="ARBA00022777"/>
    </source>
</evidence>
<dbReference type="WBParaSite" id="ACRNAN_scaffold1161.g16384.t1">
    <property type="protein sequence ID" value="ACRNAN_scaffold1161.g16384.t1"/>
    <property type="gene ID" value="ACRNAN_scaffold1161.g16384"/>
</dbReference>
<comment type="similarity">
    <text evidence="5">Belongs to the protein kinase superfamily. STE Ser/Thr protein kinase family. MAP kinase kinase subfamily.</text>
</comment>
<evidence type="ECO:0000256" key="1">
    <source>
        <dbReference type="ARBA" id="ARBA00022679"/>
    </source>
</evidence>
<name>A0A914CLH0_9BILA</name>
<dbReference type="InterPro" id="IPR011009">
    <property type="entry name" value="Kinase-like_dom_sf"/>
</dbReference>
<dbReference type="GO" id="GO:0004708">
    <property type="term" value="F:MAP kinase kinase activity"/>
    <property type="evidence" value="ECO:0007669"/>
    <property type="project" value="UniProtKB-EC"/>
</dbReference>
<evidence type="ECO:0000256" key="4">
    <source>
        <dbReference type="ARBA" id="ARBA00022840"/>
    </source>
</evidence>
<keyword evidence="8" id="KW-1185">Reference proteome</keyword>
<organism evidence="8 9">
    <name type="scientific">Acrobeloides nanus</name>
    <dbReference type="NCBI Taxonomy" id="290746"/>
    <lineage>
        <taxon>Eukaryota</taxon>
        <taxon>Metazoa</taxon>
        <taxon>Ecdysozoa</taxon>
        <taxon>Nematoda</taxon>
        <taxon>Chromadorea</taxon>
        <taxon>Rhabditida</taxon>
        <taxon>Tylenchina</taxon>
        <taxon>Cephalobomorpha</taxon>
        <taxon>Cephaloboidea</taxon>
        <taxon>Cephalobidae</taxon>
        <taxon>Acrobeloides</taxon>
    </lineage>
</organism>
<reference evidence="9" key="1">
    <citation type="submission" date="2022-11" db="UniProtKB">
        <authorList>
            <consortium name="WormBaseParasite"/>
        </authorList>
    </citation>
    <scope>IDENTIFICATION</scope>
</reference>
<dbReference type="InterPro" id="IPR008271">
    <property type="entry name" value="Ser/Thr_kinase_AS"/>
</dbReference>
<dbReference type="Proteomes" id="UP000887540">
    <property type="component" value="Unplaced"/>
</dbReference>
<evidence type="ECO:0000256" key="5">
    <source>
        <dbReference type="ARBA" id="ARBA00038035"/>
    </source>
</evidence>
<dbReference type="AlphaFoldDB" id="A0A914CLH0"/>
<dbReference type="PROSITE" id="PS00108">
    <property type="entry name" value="PROTEIN_KINASE_ST"/>
    <property type="match status" value="1"/>
</dbReference>
<dbReference type="PIRSF" id="PIRSF000654">
    <property type="entry name" value="Integrin-linked_kinase"/>
    <property type="match status" value="1"/>
</dbReference>
<protein>
    <recommendedName>
        <fullName evidence="6">mitogen-activated protein kinase kinase</fullName>
        <ecNumber evidence="6">2.7.12.2</ecNumber>
    </recommendedName>
</protein>
<dbReference type="SUPFAM" id="SSF56112">
    <property type="entry name" value="Protein kinase-like (PK-like)"/>
    <property type="match status" value="1"/>
</dbReference>